<dbReference type="AlphaFoldDB" id="A0A1G9NKB3"/>
<dbReference type="PANTHER" id="PTHR43798:SF31">
    <property type="entry name" value="AB HYDROLASE SUPERFAMILY PROTEIN YCLE"/>
    <property type="match status" value="1"/>
</dbReference>
<reference evidence="4" key="1">
    <citation type="submission" date="2016-10" db="EMBL/GenBank/DDBJ databases">
        <authorList>
            <person name="Varghese N."/>
            <person name="Submissions S."/>
        </authorList>
    </citation>
    <scope>NUCLEOTIDE SEQUENCE [LARGE SCALE GENOMIC DNA]</scope>
    <source>
        <strain evidence="4">DSM 19110</strain>
    </source>
</reference>
<keyword evidence="1" id="KW-0378">Hydrolase</keyword>
<proteinExistence type="predicted"/>
<name>A0A1G9NKB3_9SPHI</name>
<feature type="domain" description="Serine aminopeptidase S33" evidence="2">
    <location>
        <begin position="62"/>
        <end position="173"/>
    </location>
</feature>
<protein>
    <submittedName>
        <fullName evidence="3">Proline iminopeptidase</fullName>
    </submittedName>
</protein>
<evidence type="ECO:0000313" key="4">
    <source>
        <dbReference type="Proteomes" id="UP000183200"/>
    </source>
</evidence>
<dbReference type="PANTHER" id="PTHR43798">
    <property type="entry name" value="MONOACYLGLYCEROL LIPASE"/>
    <property type="match status" value="1"/>
</dbReference>
<organism evidence="3 4">
    <name type="scientific">Pedobacter steynii</name>
    <dbReference type="NCBI Taxonomy" id="430522"/>
    <lineage>
        <taxon>Bacteria</taxon>
        <taxon>Pseudomonadati</taxon>
        <taxon>Bacteroidota</taxon>
        <taxon>Sphingobacteriia</taxon>
        <taxon>Sphingobacteriales</taxon>
        <taxon>Sphingobacteriaceae</taxon>
        <taxon>Pedobacter</taxon>
    </lineage>
</organism>
<dbReference type="RefSeq" id="WP_074605245.1">
    <property type="nucleotide sequence ID" value="NZ_FNGY01000002.1"/>
</dbReference>
<dbReference type="GO" id="GO:0008233">
    <property type="term" value="F:peptidase activity"/>
    <property type="evidence" value="ECO:0007669"/>
    <property type="project" value="InterPro"/>
</dbReference>
<dbReference type="EMBL" id="FNGY01000002">
    <property type="protein sequence ID" value="SDL87046.1"/>
    <property type="molecule type" value="Genomic_DNA"/>
</dbReference>
<dbReference type="InterPro" id="IPR050266">
    <property type="entry name" value="AB_hydrolase_sf"/>
</dbReference>
<dbReference type="GO" id="GO:0016020">
    <property type="term" value="C:membrane"/>
    <property type="evidence" value="ECO:0007669"/>
    <property type="project" value="TreeGrafter"/>
</dbReference>
<dbReference type="InterPro" id="IPR022742">
    <property type="entry name" value="Hydrolase_4"/>
</dbReference>
<keyword evidence="4" id="KW-1185">Reference proteome</keyword>
<evidence type="ECO:0000313" key="3">
    <source>
        <dbReference type="EMBL" id="SDL87046.1"/>
    </source>
</evidence>
<dbReference type="PROSITE" id="PS51257">
    <property type="entry name" value="PROKAR_LIPOPROTEIN"/>
    <property type="match status" value="1"/>
</dbReference>
<gene>
    <name evidence="3" type="ORF">SAMN05421820_102360</name>
</gene>
<dbReference type="Pfam" id="PF12146">
    <property type="entry name" value="Hydrolase_4"/>
    <property type="match status" value="1"/>
</dbReference>
<dbReference type="GO" id="GO:0006508">
    <property type="term" value="P:proteolysis"/>
    <property type="evidence" value="ECO:0007669"/>
    <property type="project" value="InterPro"/>
</dbReference>
<sequence>MYRNKLLSFIVLLPIFVFSCKKEMSIDAPGNLVPKTADQNSSLPSIVINGAKLHAETFGDPNDPIIFILHGGPAADYRYLLNCKELAENGYFVVFYDQRGTGLSQRFPRSYYTGIQTSFDDLNGVIAHYRKSAAQKIFLLGHSWGAMLVGAYINQYPNAVNGAVLAEPGGLKWKDVDDYVKRSRKMDITGEALNNATYMDQFLTGKEDEHTILDYKYKLLASTGDENENVGNEGSLPFWRSGFVLQDVYFDIIKKENSDWTTHLNQFKTKILFVYSERNKAYGLTHAEKVSSAFPNVQLFETKGAGHDMLSFSTGWNNSRPIILNYFNALK</sequence>
<dbReference type="Gene3D" id="3.40.50.1820">
    <property type="entry name" value="alpha/beta hydrolase"/>
    <property type="match status" value="1"/>
</dbReference>
<dbReference type="PRINTS" id="PR00793">
    <property type="entry name" value="PROAMNOPTASE"/>
</dbReference>
<accession>A0A1G9NKB3</accession>
<evidence type="ECO:0000259" key="2">
    <source>
        <dbReference type="Pfam" id="PF12146"/>
    </source>
</evidence>
<evidence type="ECO:0000256" key="1">
    <source>
        <dbReference type="ARBA" id="ARBA00022801"/>
    </source>
</evidence>
<dbReference type="InterPro" id="IPR002410">
    <property type="entry name" value="Peptidase_S33"/>
</dbReference>
<dbReference type="Proteomes" id="UP000183200">
    <property type="component" value="Unassembled WGS sequence"/>
</dbReference>
<dbReference type="InterPro" id="IPR029058">
    <property type="entry name" value="AB_hydrolase_fold"/>
</dbReference>
<dbReference type="OrthoDB" id="9796770at2"/>
<dbReference type="SUPFAM" id="SSF53474">
    <property type="entry name" value="alpha/beta-Hydrolases"/>
    <property type="match status" value="1"/>
</dbReference>